<evidence type="ECO:0000256" key="8">
    <source>
        <dbReference type="ARBA" id="ARBA00022692"/>
    </source>
</evidence>
<evidence type="ECO:0000256" key="7">
    <source>
        <dbReference type="ARBA" id="ARBA00022640"/>
    </source>
</evidence>
<feature type="transmembrane region" description="Helical" evidence="19">
    <location>
        <begin position="16"/>
        <end position="35"/>
    </location>
</feature>
<dbReference type="SUPFAM" id="SSF81483">
    <property type="entry name" value="Bacterial photosystem II reaction centre, L and M subunits"/>
    <property type="match status" value="1"/>
</dbReference>
<dbReference type="GO" id="GO:0016168">
    <property type="term" value="F:chlorophyll binding"/>
    <property type="evidence" value="ECO:0007669"/>
    <property type="project" value="UniProtKB-KW"/>
</dbReference>
<evidence type="ECO:0000256" key="6">
    <source>
        <dbReference type="ARBA" id="ARBA00022553"/>
    </source>
</evidence>
<keyword evidence="10" id="KW-0460">Magnesium</keyword>
<keyword evidence="9" id="KW-0479">Metal-binding</keyword>
<keyword evidence="17 19" id="KW-0472">Membrane</keyword>
<dbReference type="GO" id="GO:0016491">
    <property type="term" value="F:oxidoreductase activity"/>
    <property type="evidence" value="ECO:0007669"/>
    <property type="project" value="UniProtKB-KW"/>
</dbReference>
<evidence type="ECO:0000256" key="1">
    <source>
        <dbReference type="ARBA" id="ARBA00004141"/>
    </source>
</evidence>
<dbReference type="InterPro" id="IPR000484">
    <property type="entry name" value="Photo_RC_L/M"/>
</dbReference>
<evidence type="ECO:0000256" key="9">
    <source>
        <dbReference type="ARBA" id="ARBA00022723"/>
    </source>
</evidence>
<keyword evidence="6" id="KW-0597">Phosphoprotein</keyword>
<dbReference type="Proteomes" id="UP000653305">
    <property type="component" value="Unassembled WGS sequence"/>
</dbReference>
<sequence length="73" mass="8096">MGRECELNLRLGMRPWIAGSYSPLVAAATTVFLIYPSGQGSFSVGMPLRISGTFSFMIVFRVEQDILKHPFQA</sequence>
<dbReference type="GO" id="GO:0009535">
    <property type="term" value="C:chloroplast thylakoid membrane"/>
    <property type="evidence" value="ECO:0007669"/>
    <property type="project" value="TreeGrafter"/>
</dbReference>
<evidence type="ECO:0000256" key="14">
    <source>
        <dbReference type="ARBA" id="ARBA00022991"/>
    </source>
</evidence>
<keyword evidence="21" id="KW-1185">Reference proteome</keyword>
<evidence type="ECO:0000256" key="3">
    <source>
        <dbReference type="ARBA" id="ARBA00022448"/>
    </source>
</evidence>
<comment type="similarity">
    <text evidence="2">Belongs to the reaction center PufL/M/PsbA/D family.</text>
</comment>
<keyword evidence="16" id="KW-0408">Iron</keyword>
<dbReference type="GO" id="GO:0009772">
    <property type="term" value="P:photosynthetic electron transport in photosystem II"/>
    <property type="evidence" value="ECO:0007669"/>
    <property type="project" value="InterPro"/>
</dbReference>
<evidence type="ECO:0000256" key="11">
    <source>
        <dbReference type="ARBA" id="ARBA00022982"/>
    </source>
</evidence>
<dbReference type="Pfam" id="PF00124">
    <property type="entry name" value="Photo_RC"/>
    <property type="match status" value="1"/>
</dbReference>
<evidence type="ECO:0000256" key="13">
    <source>
        <dbReference type="ARBA" id="ARBA00022990"/>
    </source>
</evidence>
<evidence type="ECO:0000256" key="18">
    <source>
        <dbReference type="ARBA" id="ARBA00023276"/>
    </source>
</evidence>
<comment type="caution">
    <text evidence="20">The sequence shown here is derived from an EMBL/GenBank/DDBJ whole genome shotgun (WGS) entry which is preliminary data.</text>
</comment>
<keyword evidence="11" id="KW-0249">Electron transport</keyword>
<evidence type="ECO:0000256" key="16">
    <source>
        <dbReference type="ARBA" id="ARBA00023004"/>
    </source>
</evidence>
<evidence type="ECO:0000256" key="10">
    <source>
        <dbReference type="ARBA" id="ARBA00022842"/>
    </source>
</evidence>
<organism evidence="20 21">
    <name type="scientific">Phtheirospermum japonicum</name>
    <dbReference type="NCBI Taxonomy" id="374723"/>
    <lineage>
        <taxon>Eukaryota</taxon>
        <taxon>Viridiplantae</taxon>
        <taxon>Streptophyta</taxon>
        <taxon>Embryophyta</taxon>
        <taxon>Tracheophyta</taxon>
        <taxon>Spermatophyta</taxon>
        <taxon>Magnoliopsida</taxon>
        <taxon>eudicotyledons</taxon>
        <taxon>Gunneridae</taxon>
        <taxon>Pentapetalae</taxon>
        <taxon>asterids</taxon>
        <taxon>lamiids</taxon>
        <taxon>Lamiales</taxon>
        <taxon>Orobanchaceae</taxon>
        <taxon>Orobanchaceae incertae sedis</taxon>
        <taxon>Phtheirospermum</taxon>
    </lineage>
</organism>
<gene>
    <name evidence="20" type="ORF">PHJA_000554200</name>
</gene>
<evidence type="ECO:0000313" key="20">
    <source>
        <dbReference type="EMBL" id="GFP84106.1"/>
    </source>
</evidence>
<dbReference type="InterPro" id="IPR055266">
    <property type="entry name" value="D1/D2"/>
</dbReference>
<dbReference type="OrthoDB" id="143at2759"/>
<keyword evidence="7" id="KW-0934">Plastid</keyword>
<feature type="transmembrane region" description="Helical" evidence="19">
    <location>
        <begin position="41"/>
        <end position="60"/>
    </location>
</feature>
<keyword evidence="4" id="KW-0148">Chlorophyll</keyword>
<reference evidence="20" key="1">
    <citation type="submission" date="2020-07" db="EMBL/GenBank/DDBJ databases">
        <title>Ethylene signaling mediates host invasion by parasitic plants.</title>
        <authorList>
            <person name="Yoshida S."/>
        </authorList>
    </citation>
    <scope>NUCLEOTIDE SEQUENCE</scope>
    <source>
        <strain evidence="20">Okayama</strain>
    </source>
</reference>
<accession>A0A830BAS3</accession>
<keyword evidence="3" id="KW-0813">Transport</keyword>
<dbReference type="GO" id="GO:0009523">
    <property type="term" value="C:photosystem II"/>
    <property type="evidence" value="ECO:0007669"/>
    <property type="project" value="UniProtKB-KW"/>
</dbReference>
<dbReference type="EMBL" id="BMAC01000077">
    <property type="protein sequence ID" value="GFP84106.1"/>
    <property type="molecule type" value="Genomic_DNA"/>
</dbReference>
<name>A0A830BAS3_9LAMI</name>
<keyword evidence="5" id="KW-0602">Photosynthesis</keyword>
<dbReference type="AlphaFoldDB" id="A0A830BAS3"/>
<evidence type="ECO:0000256" key="5">
    <source>
        <dbReference type="ARBA" id="ARBA00022531"/>
    </source>
</evidence>
<evidence type="ECO:0000256" key="12">
    <source>
        <dbReference type="ARBA" id="ARBA00022989"/>
    </source>
</evidence>
<dbReference type="PANTHER" id="PTHR33149">
    <property type="entry name" value="PHOTOSYSTEM II PROTEIN D1"/>
    <property type="match status" value="1"/>
</dbReference>
<evidence type="ECO:0000313" key="21">
    <source>
        <dbReference type="Proteomes" id="UP000653305"/>
    </source>
</evidence>
<dbReference type="InterPro" id="IPR036854">
    <property type="entry name" value="Photo_II_D1/D2_sf"/>
</dbReference>
<keyword evidence="13" id="KW-0007">Acetylation</keyword>
<keyword evidence="8 19" id="KW-0812">Transmembrane</keyword>
<keyword evidence="12 19" id="KW-1133">Transmembrane helix</keyword>
<keyword evidence="18" id="KW-0604">Photosystem II</keyword>
<proteinExistence type="inferred from homology"/>
<evidence type="ECO:0000256" key="17">
    <source>
        <dbReference type="ARBA" id="ARBA00023136"/>
    </source>
</evidence>
<protein>
    <submittedName>
        <fullName evidence="20">Photosystem ii protein d1</fullName>
    </submittedName>
</protein>
<dbReference type="GO" id="GO:0046872">
    <property type="term" value="F:metal ion binding"/>
    <property type="evidence" value="ECO:0007669"/>
    <property type="project" value="UniProtKB-KW"/>
</dbReference>
<evidence type="ECO:0000256" key="19">
    <source>
        <dbReference type="SAM" id="Phobius"/>
    </source>
</evidence>
<evidence type="ECO:0000256" key="2">
    <source>
        <dbReference type="ARBA" id="ARBA00008204"/>
    </source>
</evidence>
<evidence type="ECO:0000256" key="4">
    <source>
        <dbReference type="ARBA" id="ARBA00022494"/>
    </source>
</evidence>
<keyword evidence="15" id="KW-0560">Oxidoreductase</keyword>
<dbReference type="PANTHER" id="PTHR33149:SF12">
    <property type="entry name" value="PHOTOSYSTEM II D2 PROTEIN"/>
    <property type="match status" value="1"/>
</dbReference>
<comment type="subcellular location">
    <subcellularLocation>
        <location evidence="1">Membrane</location>
        <topology evidence="1">Multi-pass membrane protein</topology>
    </subcellularLocation>
</comment>
<keyword evidence="14" id="KW-0157">Chromophore</keyword>
<dbReference type="Gene3D" id="1.20.85.10">
    <property type="entry name" value="Photosystem II protein D1-like"/>
    <property type="match status" value="1"/>
</dbReference>
<evidence type="ECO:0000256" key="15">
    <source>
        <dbReference type="ARBA" id="ARBA00023002"/>
    </source>
</evidence>